<keyword evidence="1" id="KW-0285">Flavoprotein</keyword>
<dbReference type="PANTHER" id="PTHR42847:SF4">
    <property type="entry name" value="ALKANESULFONATE MONOOXYGENASE-RELATED"/>
    <property type="match status" value="1"/>
</dbReference>
<dbReference type="InterPro" id="IPR036661">
    <property type="entry name" value="Luciferase-like_sf"/>
</dbReference>
<name>A0A328VN82_9CHLR</name>
<keyword evidence="3" id="KW-0560">Oxidoreductase</keyword>
<dbReference type="RefSeq" id="WP_112433453.1">
    <property type="nucleotide sequence ID" value="NZ_MCIF01000002.1"/>
</dbReference>
<dbReference type="PANTHER" id="PTHR42847">
    <property type="entry name" value="ALKANESULFONATE MONOOXYGENASE"/>
    <property type="match status" value="1"/>
</dbReference>
<evidence type="ECO:0000256" key="2">
    <source>
        <dbReference type="ARBA" id="ARBA00022643"/>
    </source>
</evidence>
<evidence type="ECO:0000313" key="7">
    <source>
        <dbReference type="Proteomes" id="UP000248706"/>
    </source>
</evidence>
<proteinExistence type="predicted"/>
<dbReference type="GO" id="GO:0008726">
    <property type="term" value="F:alkanesulfonate monooxygenase activity"/>
    <property type="evidence" value="ECO:0007669"/>
    <property type="project" value="TreeGrafter"/>
</dbReference>
<evidence type="ECO:0000256" key="3">
    <source>
        <dbReference type="ARBA" id="ARBA00023002"/>
    </source>
</evidence>
<dbReference type="SUPFAM" id="SSF51679">
    <property type="entry name" value="Bacterial luciferase-like"/>
    <property type="match status" value="1"/>
</dbReference>
<organism evidence="6 7">
    <name type="scientific">Thermogemmatispora tikiterensis</name>
    <dbReference type="NCBI Taxonomy" id="1825093"/>
    <lineage>
        <taxon>Bacteria</taxon>
        <taxon>Bacillati</taxon>
        <taxon>Chloroflexota</taxon>
        <taxon>Ktedonobacteria</taxon>
        <taxon>Thermogemmatisporales</taxon>
        <taxon>Thermogemmatisporaceae</taxon>
        <taxon>Thermogemmatispora</taxon>
    </lineage>
</organism>
<dbReference type="OrthoDB" id="151009at2"/>
<dbReference type="Pfam" id="PF00296">
    <property type="entry name" value="Bac_luciferase"/>
    <property type="match status" value="1"/>
</dbReference>
<dbReference type="Proteomes" id="UP000248706">
    <property type="component" value="Unassembled WGS sequence"/>
</dbReference>
<dbReference type="GO" id="GO:0046306">
    <property type="term" value="P:alkanesulfonate catabolic process"/>
    <property type="evidence" value="ECO:0007669"/>
    <property type="project" value="TreeGrafter"/>
</dbReference>
<comment type="caution">
    <text evidence="6">The sequence shown here is derived from an EMBL/GenBank/DDBJ whole genome shotgun (WGS) entry which is preliminary data.</text>
</comment>
<dbReference type="EMBL" id="MCIF01000002">
    <property type="protein sequence ID" value="RAQ98291.1"/>
    <property type="molecule type" value="Genomic_DNA"/>
</dbReference>
<accession>A0A328VN82</accession>
<keyword evidence="7" id="KW-1185">Reference proteome</keyword>
<dbReference type="Gene3D" id="3.20.20.30">
    <property type="entry name" value="Luciferase-like domain"/>
    <property type="match status" value="1"/>
</dbReference>
<dbReference type="AlphaFoldDB" id="A0A328VN82"/>
<protein>
    <recommendedName>
        <fullName evidence="5">Luciferase-like domain-containing protein</fullName>
    </recommendedName>
</protein>
<dbReference type="InterPro" id="IPR011251">
    <property type="entry name" value="Luciferase-like_dom"/>
</dbReference>
<evidence type="ECO:0000256" key="1">
    <source>
        <dbReference type="ARBA" id="ARBA00022630"/>
    </source>
</evidence>
<evidence type="ECO:0000259" key="5">
    <source>
        <dbReference type="Pfam" id="PF00296"/>
    </source>
</evidence>
<keyword evidence="4" id="KW-0503">Monooxygenase</keyword>
<feature type="domain" description="Luciferase-like" evidence="5">
    <location>
        <begin position="16"/>
        <end position="252"/>
    </location>
</feature>
<gene>
    <name evidence="6" type="ORF">A4R35_22315</name>
</gene>
<keyword evidence="2" id="KW-0288">FMN</keyword>
<reference evidence="6 7" key="1">
    <citation type="submission" date="2016-08" db="EMBL/GenBank/DDBJ databases">
        <title>Analysis of Carbohydrate Active Enzymes in Thermogemmatispora T81 Reveals Carbohydrate Degradation Ability.</title>
        <authorList>
            <person name="Tomazini A."/>
            <person name="Lal S."/>
            <person name="Stott M."/>
            <person name="Henrissat B."/>
            <person name="Polikarpov I."/>
            <person name="Sparling R."/>
            <person name="Levin D.B."/>
        </authorList>
    </citation>
    <scope>NUCLEOTIDE SEQUENCE [LARGE SCALE GENOMIC DNA]</scope>
    <source>
        <strain evidence="6 7">T81</strain>
    </source>
</reference>
<evidence type="ECO:0000256" key="4">
    <source>
        <dbReference type="ARBA" id="ARBA00023033"/>
    </source>
</evidence>
<dbReference type="InterPro" id="IPR050172">
    <property type="entry name" value="SsuD_RutA_monooxygenase"/>
</dbReference>
<evidence type="ECO:0000313" key="6">
    <source>
        <dbReference type="EMBL" id="RAQ98291.1"/>
    </source>
</evidence>
<sequence>MLYGLHLPNFGPLADVRLLCELAQEAEAAGWDGFFLWDQIARTTLAPTNDPLAEVWVALTAIALHTQRLRFGPLVTPLPRRRPWELARQTVTLDHLSDGRLVLGVGLGGGYFDFAALGEPSDLKVLGAMLDEGLAILTGLWSGQPFHFEGRYYRIQEAHFLPPPRQQPRIPIWVAGMWPNRAPLRRAVRWDGFIPIGRDLGLTEMLSAETMAEIGVALQQRRSQPGPFEVVHFGISSGEDPEADRALVAAYARVGVTWWVENIVPERWGTWQQWPLEAMRRRIRQGPPR</sequence>